<dbReference type="EMBL" id="LROM01000014">
    <property type="protein sequence ID" value="OFA09154.1"/>
    <property type="molecule type" value="Genomic_DNA"/>
</dbReference>
<feature type="transmembrane region" description="Helical" evidence="1">
    <location>
        <begin position="287"/>
        <end position="311"/>
    </location>
</feature>
<protein>
    <recommendedName>
        <fullName evidence="4">Cache domain-containing protein</fullName>
    </recommendedName>
</protein>
<keyword evidence="3" id="KW-1185">Reference proteome</keyword>
<dbReference type="Proteomes" id="UP000175989">
    <property type="component" value="Unassembled WGS sequence"/>
</dbReference>
<proteinExistence type="predicted"/>
<dbReference type="CDD" id="cd12914">
    <property type="entry name" value="PDC1_DGC_like"/>
    <property type="match status" value="1"/>
</dbReference>
<accession>A0A1E7X7R8</accession>
<keyword evidence="1" id="KW-1133">Transmembrane helix</keyword>
<dbReference type="AlphaFoldDB" id="A0A1E7X7R8"/>
<dbReference type="PATRIC" id="fig|762836.4.peg.140"/>
<reference evidence="3" key="1">
    <citation type="journal article" date="2016" name="Front. Microbiol.">
        <title>Molecular Keys to the Janthinobacterium and Duganella spp. Interaction with the Plant Pathogen Fusarium graminearum.</title>
        <authorList>
            <person name="Haack F.S."/>
            <person name="Poehlein A."/>
            <person name="Kroger C."/>
            <person name="Voigt C.A."/>
            <person name="Piepenbring M."/>
            <person name="Bode H.B."/>
            <person name="Daniel R."/>
            <person name="Schafer W."/>
            <person name="Streit W.R."/>
        </authorList>
    </citation>
    <scope>NUCLEOTIDE SEQUENCE [LARGE SCALE GENOMIC DNA]</scope>
    <source>
        <strain evidence="3">T54</strain>
    </source>
</reference>
<dbReference type="CDD" id="cd18774">
    <property type="entry name" value="PDC2_HK_sensor"/>
    <property type="match status" value="1"/>
</dbReference>
<sequence>MKPLGIKAKVALATSITSIMMIALVTVVQVQRVKQDFSRVLFTQQTALVGRTAEELDDKLTALLEIVAFSARKQPPGLVNSAERLRAYYQDRAILSLFDDLIVYSADGKAIADLPVVPGRAGMDVTDRAYFRQVMTTRKPMITEPVLGKYQREPIVQMIAPVLDERGEVVCILSGVLRLYKNNFLGHLRHATVGSSGYYFALTRGARPVYVLHPDPNRLLQPRGGQLNGATTLALADGFEGTVDSVDTEGREVLNSYKMLKSVDWVLGTSLPADEAYEAFDGVLARLLLWGGLASLLTALLIGSLAAHLLISSAVSSEARPPTPACKAYSSTHRMPSWWSAWTAASKPPTASASAASAIRATSCWAARSRCWCRRRCARAMPATASIFLPSGSAPSRCAWGVAPCCTACAATAPNSRSRST</sequence>
<keyword evidence="1" id="KW-0472">Membrane</keyword>
<evidence type="ECO:0000313" key="2">
    <source>
        <dbReference type="EMBL" id="OFA09154.1"/>
    </source>
</evidence>
<dbReference type="Gene3D" id="3.30.450.20">
    <property type="entry name" value="PAS domain"/>
    <property type="match status" value="1"/>
</dbReference>
<evidence type="ECO:0000313" key="3">
    <source>
        <dbReference type="Proteomes" id="UP000175989"/>
    </source>
</evidence>
<keyword evidence="1" id="KW-0812">Transmembrane</keyword>
<comment type="caution">
    <text evidence="2">The sequence shown here is derived from an EMBL/GenBank/DDBJ whole genome shotgun (WGS) entry which is preliminary data.</text>
</comment>
<feature type="transmembrane region" description="Helical" evidence="1">
    <location>
        <begin position="12"/>
        <end position="30"/>
    </location>
</feature>
<organism evidence="2 3">
    <name type="scientific">Duganella phyllosphaerae</name>
    <dbReference type="NCBI Taxonomy" id="762836"/>
    <lineage>
        <taxon>Bacteria</taxon>
        <taxon>Pseudomonadati</taxon>
        <taxon>Pseudomonadota</taxon>
        <taxon>Betaproteobacteria</taxon>
        <taxon>Burkholderiales</taxon>
        <taxon>Oxalobacteraceae</taxon>
        <taxon>Telluria group</taxon>
        <taxon>Duganella</taxon>
    </lineage>
</organism>
<evidence type="ECO:0000256" key="1">
    <source>
        <dbReference type="SAM" id="Phobius"/>
    </source>
</evidence>
<gene>
    <name evidence="2" type="ORF">DUPY_01310</name>
</gene>
<evidence type="ECO:0008006" key="4">
    <source>
        <dbReference type="Google" id="ProtNLM"/>
    </source>
</evidence>
<name>A0A1E7X7R8_9BURK</name>